<comment type="caution">
    <text evidence="1">The sequence shown here is derived from an EMBL/GenBank/DDBJ whole genome shotgun (WGS) entry which is preliminary data.</text>
</comment>
<evidence type="ECO:0000313" key="1">
    <source>
        <dbReference type="EMBL" id="KAG8199769.1"/>
    </source>
</evidence>
<accession>A0AAV6VSU7</accession>
<sequence>MQTPCEEVCYRSVAPKFNLALKNSHISNLEEITRHKIWNSSIRNLPDYPRYKAVAAFHIATMHDCLNAHLHKLRIVSSLACPLCTAGQEMNSDHLRLCPALKEESIYSRYWEARELLFRLAS</sequence>
<dbReference type="Proteomes" id="UP000827092">
    <property type="component" value="Unassembled WGS sequence"/>
</dbReference>
<protein>
    <recommendedName>
        <fullName evidence="3">Reverse transcriptase zinc-binding domain-containing protein</fullName>
    </recommendedName>
</protein>
<reference evidence="1 2" key="1">
    <citation type="journal article" date="2022" name="Nat. Ecol. Evol.">
        <title>A masculinizing supergene underlies an exaggerated male reproductive morph in a spider.</title>
        <authorList>
            <person name="Hendrickx F."/>
            <person name="De Corte Z."/>
            <person name="Sonet G."/>
            <person name="Van Belleghem S.M."/>
            <person name="Kostlbacher S."/>
            <person name="Vangestel C."/>
        </authorList>
    </citation>
    <scope>NUCLEOTIDE SEQUENCE [LARGE SCALE GENOMIC DNA]</scope>
    <source>
        <strain evidence="1">W744_W776</strain>
    </source>
</reference>
<evidence type="ECO:0000313" key="2">
    <source>
        <dbReference type="Proteomes" id="UP000827092"/>
    </source>
</evidence>
<gene>
    <name evidence="1" type="ORF">JTE90_000862</name>
</gene>
<name>A0AAV6VSU7_9ARAC</name>
<dbReference type="AlphaFoldDB" id="A0AAV6VSU7"/>
<proteinExistence type="predicted"/>
<evidence type="ECO:0008006" key="3">
    <source>
        <dbReference type="Google" id="ProtNLM"/>
    </source>
</evidence>
<organism evidence="1 2">
    <name type="scientific">Oedothorax gibbosus</name>
    <dbReference type="NCBI Taxonomy" id="931172"/>
    <lineage>
        <taxon>Eukaryota</taxon>
        <taxon>Metazoa</taxon>
        <taxon>Ecdysozoa</taxon>
        <taxon>Arthropoda</taxon>
        <taxon>Chelicerata</taxon>
        <taxon>Arachnida</taxon>
        <taxon>Araneae</taxon>
        <taxon>Araneomorphae</taxon>
        <taxon>Entelegynae</taxon>
        <taxon>Araneoidea</taxon>
        <taxon>Linyphiidae</taxon>
        <taxon>Erigoninae</taxon>
        <taxon>Oedothorax</taxon>
    </lineage>
</organism>
<keyword evidence="2" id="KW-1185">Reference proteome</keyword>
<dbReference type="EMBL" id="JAFNEN010000024">
    <property type="protein sequence ID" value="KAG8199769.1"/>
    <property type="molecule type" value="Genomic_DNA"/>
</dbReference>